<proteinExistence type="predicted"/>
<comment type="caution">
    <text evidence="2">The sequence shown here is derived from an EMBL/GenBank/DDBJ whole genome shotgun (WGS) entry which is preliminary data.</text>
</comment>
<gene>
    <name evidence="2" type="ORF">B0H16DRAFT_1462709</name>
</gene>
<keyword evidence="3" id="KW-1185">Reference proteome</keyword>
<reference evidence="2" key="1">
    <citation type="submission" date="2023-03" db="EMBL/GenBank/DDBJ databases">
        <title>Massive genome expansion in bonnet fungi (Mycena s.s.) driven by repeated elements and novel gene families across ecological guilds.</title>
        <authorList>
            <consortium name="Lawrence Berkeley National Laboratory"/>
            <person name="Harder C.B."/>
            <person name="Miyauchi S."/>
            <person name="Viragh M."/>
            <person name="Kuo A."/>
            <person name="Thoen E."/>
            <person name="Andreopoulos B."/>
            <person name="Lu D."/>
            <person name="Skrede I."/>
            <person name="Drula E."/>
            <person name="Henrissat B."/>
            <person name="Morin E."/>
            <person name="Kohler A."/>
            <person name="Barry K."/>
            <person name="LaButti K."/>
            <person name="Morin E."/>
            <person name="Salamov A."/>
            <person name="Lipzen A."/>
            <person name="Mereny Z."/>
            <person name="Hegedus B."/>
            <person name="Baldrian P."/>
            <person name="Stursova M."/>
            <person name="Weitz H."/>
            <person name="Taylor A."/>
            <person name="Grigoriev I.V."/>
            <person name="Nagy L.G."/>
            <person name="Martin F."/>
            <person name="Kauserud H."/>
        </authorList>
    </citation>
    <scope>NUCLEOTIDE SEQUENCE</scope>
    <source>
        <strain evidence="2">CBHHK182m</strain>
    </source>
</reference>
<feature type="region of interest" description="Disordered" evidence="1">
    <location>
        <begin position="477"/>
        <end position="538"/>
    </location>
</feature>
<feature type="compositionally biased region" description="Low complexity" evidence="1">
    <location>
        <begin position="573"/>
        <end position="586"/>
    </location>
</feature>
<feature type="region of interest" description="Disordered" evidence="1">
    <location>
        <begin position="34"/>
        <end position="61"/>
    </location>
</feature>
<dbReference type="AlphaFoldDB" id="A0AAD7N4W3"/>
<dbReference type="EMBL" id="JARKIB010000082">
    <property type="protein sequence ID" value="KAJ7745694.1"/>
    <property type="molecule type" value="Genomic_DNA"/>
</dbReference>
<feature type="compositionally biased region" description="Pro residues" evidence="1">
    <location>
        <begin position="38"/>
        <end position="48"/>
    </location>
</feature>
<dbReference type="Proteomes" id="UP001215598">
    <property type="component" value="Unassembled WGS sequence"/>
</dbReference>
<feature type="compositionally biased region" description="Gly residues" evidence="1">
    <location>
        <begin position="501"/>
        <end position="518"/>
    </location>
</feature>
<feature type="compositionally biased region" description="Basic and acidic residues" evidence="1">
    <location>
        <begin position="622"/>
        <end position="640"/>
    </location>
</feature>
<sequence length="648" mass="69057">MLTAANANAQAAAQAVADAQAQLAAITAAYTQAMQAAQPPPPPPPPAPQAIQAPLPALPPAPAPRERFELGRQREHAFIFENAQQADAHGEALAPPPAAPPVVVLARQAEAAPADPVVLQQIAPMFQLGRVEDIAMPAAGIAAAADAGAAAAARRQPFVLPPVETVAAAPSRNAHLCPHGKVPAVIEPEPTGPADLLNTTTAKVQPCTGEFDFLVMAEPTLLENCHADSRKVFDQHRAQLLYVVHHNGGSFHNENLPDVLDIVREGISGHCNLATTTVFAVAAADKNYGKAPGVSARCAPPFITGVIEAAPLCPPGRVTSWALLAPEDCAIPWIANILSTSIGAGTPEAELALRTAYIQIVRVHVAFGVMLNQVTWANDKCTLDERRHKLSETIQVVWNERLKAYIIYMQPCTSDVGLWRKLVSILCGQELRYSFYIFKSLIDPTKNNLGPRCVLCKNDDHFASTCTLTQDKDWWGPQSQLSGITEGPLAPKSNRGRGRGNRGGNRGDGGHARGGFGRGHTSAIQTPPPSHAMSENEASKTFGKWYTRLWGRKKTCTTDTQPEPATFTDRAVTSSAGGSGSSATGTRLPNEGCSSGGDRAGGRPETNRINHQTHYGNSKCSEYSEHRNAEPRVEADHASDRPTSISRQ</sequence>
<evidence type="ECO:0000313" key="3">
    <source>
        <dbReference type="Proteomes" id="UP001215598"/>
    </source>
</evidence>
<feature type="compositionally biased region" description="Polar residues" evidence="1">
    <location>
        <begin position="609"/>
        <end position="621"/>
    </location>
</feature>
<evidence type="ECO:0000256" key="1">
    <source>
        <dbReference type="SAM" id="MobiDB-lite"/>
    </source>
</evidence>
<evidence type="ECO:0000313" key="2">
    <source>
        <dbReference type="EMBL" id="KAJ7745694.1"/>
    </source>
</evidence>
<accession>A0AAD7N4W3</accession>
<feature type="region of interest" description="Disordered" evidence="1">
    <location>
        <begin position="556"/>
        <end position="648"/>
    </location>
</feature>
<organism evidence="2 3">
    <name type="scientific">Mycena metata</name>
    <dbReference type="NCBI Taxonomy" id="1033252"/>
    <lineage>
        <taxon>Eukaryota</taxon>
        <taxon>Fungi</taxon>
        <taxon>Dikarya</taxon>
        <taxon>Basidiomycota</taxon>
        <taxon>Agaricomycotina</taxon>
        <taxon>Agaricomycetes</taxon>
        <taxon>Agaricomycetidae</taxon>
        <taxon>Agaricales</taxon>
        <taxon>Marasmiineae</taxon>
        <taxon>Mycenaceae</taxon>
        <taxon>Mycena</taxon>
    </lineage>
</organism>
<protein>
    <submittedName>
        <fullName evidence="2">Uncharacterized protein</fullName>
    </submittedName>
</protein>
<name>A0AAD7N4W3_9AGAR</name>